<feature type="chain" id="PRO_5005536472" evidence="1">
    <location>
        <begin position="17"/>
        <end position="182"/>
    </location>
</feature>
<dbReference type="EMBL" id="JRES01000290">
    <property type="protein sequence ID" value="KNC32691.1"/>
    <property type="molecule type" value="Genomic_DNA"/>
</dbReference>
<dbReference type="Proteomes" id="UP000037069">
    <property type="component" value="Unassembled WGS sequence"/>
</dbReference>
<protein>
    <submittedName>
        <fullName evidence="2">Uncharacterized protein</fullName>
    </submittedName>
</protein>
<gene>
    <name evidence="2" type="ORF">FF38_02708</name>
</gene>
<evidence type="ECO:0000313" key="3">
    <source>
        <dbReference type="Proteomes" id="UP000037069"/>
    </source>
</evidence>
<accession>A0A0L0CKA0</accession>
<dbReference type="AlphaFoldDB" id="A0A0L0CKA0"/>
<keyword evidence="3" id="KW-1185">Reference proteome</keyword>
<evidence type="ECO:0000313" key="2">
    <source>
        <dbReference type="EMBL" id="KNC32691.1"/>
    </source>
</evidence>
<proteinExistence type="predicted"/>
<sequence length="182" mass="21194">MLNLIILLTFLKCLNSFPITSEKSSIVRIYTKGIMPYETDVLLPYSIIHKIYHQQISGHQPLKTKIHAVIRPDNKFIPKYRKSRNNLITPTRNSPKGHIHFQRDRFNARNFKLFDDDGEYLLNLKYPDELAIDAIQHPVITNTTTMYVNKGPVQTIAGNTNRDLEKLRSSKKVVQHVWINLK</sequence>
<reference evidence="2 3" key="1">
    <citation type="journal article" date="2015" name="Nat. Commun.">
        <title>Lucilia cuprina genome unlocks parasitic fly biology to underpin future interventions.</title>
        <authorList>
            <person name="Anstead C.A."/>
            <person name="Korhonen P.K."/>
            <person name="Young N.D."/>
            <person name="Hall R.S."/>
            <person name="Jex A.R."/>
            <person name="Murali S.C."/>
            <person name="Hughes D.S."/>
            <person name="Lee S.F."/>
            <person name="Perry T."/>
            <person name="Stroehlein A.J."/>
            <person name="Ansell B.R."/>
            <person name="Breugelmans B."/>
            <person name="Hofmann A."/>
            <person name="Qu J."/>
            <person name="Dugan S."/>
            <person name="Lee S.L."/>
            <person name="Chao H."/>
            <person name="Dinh H."/>
            <person name="Han Y."/>
            <person name="Doddapaneni H.V."/>
            <person name="Worley K.C."/>
            <person name="Muzny D.M."/>
            <person name="Ioannidis P."/>
            <person name="Waterhouse R.M."/>
            <person name="Zdobnov E.M."/>
            <person name="James P.J."/>
            <person name="Bagnall N.H."/>
            <person name="Kotze A.C."/>
            <person name="Gibbs R.A."/>
            <person name="Richards S."/>
            <person name="Batterham P."/>
            <person name="Gasser R.B."/>
        </authorList>
    </citation>
    <scope>NUCLEOTIDE SEQUENCE [LARGE SCALE GENOMIC DNA]</scope>
    <source>
        <strain evidence="2 3">LS</strain>
        <tissue evidence="2">Full body</tissue>
    </source>
</reference>
<feature type="signal peptide" evidence="1">
    <location>
        <begin position="1"/>
        <end position="16"/>
    </location>
</feature>
<name>A0A0L0CKA0_LUCCU</name>
<comment type="caution">
    <text evidence="2">The sequence shown here is derived from an EMBL/GenBank/DDBJ whole genome shotgun (WGS) entry which is preliminary data.</text>
</comment>
<keyword evidence="1" id="KW-0732">Signal</keyword>
<evidence type="ECO:0000256" key="1">
    <source>
        <dbReference type="SAM" id="SignalP"/>
    </source>
</evidence>
<organism evidence="2 3">
    <name type="scientific">Lucilia cuprina</name>
    <name type="common">Green bottle fly</name>
    <name type="synonym">Australian sheep blowfly</name>
    <dbReference type="NCBI Taxonomy" id="7375"/>
    <lineage>
        <taxon>Eukaryota</taxon>
        <taxon>Metazoa</taxon>
        <taxon>Ecdysozoa</taxon>
        <taxon>Arthropoda</taxon>
        <taxon>Hexapoda</taxon>
        <taxon>Insecta</taxon>
        <taxon>Pterygota</taxon>
        <taxon>Neoptera</taxon>
        <taxon>Endopterygota</taxon>
        <taxon>Diptera</taxon>
        <taxon>Brachycera</taxon>
        <taxon>Muscomorpha</taxon>
        <taxon>Oestroidea</taxon>
        <taxon>Calliphoridae</taxon>
        <taxon>Luciliinae</taxon>
        <taxon>Lucilia</taxon>
    </lineage>
</organism>